<organism evidence="3">
    <name type="scientific">Photobacterium damsela subsp. piscicida</name>
    <name type="common">Pasteurella piscicida</name>
    <dbReference type="NCBI Taxonomy" id="38294"/>
    <lineage>
        <taxon>Bacteria</taxon>
        <taxon>Pseudomonadati</taxon>
        <taxon>Pseudomonadota</taxon>
        <taxon>Gammaproteobacteria</taxon>
        <taxon>Vibrionales</taxon>
        <taxon>Vibrionaceae</taxon>
        <taxon>Photobacterium</taxon>
    </lineage>
</organism>
<proteinExistence type="predicted"/>
<evidence type="ECO:0000259" key="2">
    <source>
        <dbReference type="Pfam" id="PF13614"/>
    </source>
</evidence>
<dbReference type="AlphaFoldDB" id="C5NNC7"/>
<sequence length="356" mass="37653">MGAIHEEKANRVSISGCNQEFGSGTSNTTDSARGLSRGKTSNRICDVVGSDEGGGITSRQEGMGSSHGTSAGRIRANNGNTAGTSSVHRQEVGRGRKKEKGKQGMKSAVVANQKGGVGKSATVVHLAFDFQERGKKVAVIDLDTQGNVSYTLDQFCVEGVTASSFVSGGSINITNANESGIHLFKADSALANMEKMSLADAGQNLKKGLASLESQGFDICLIDTAPSLGVSLAAALFASDYVISPIEPEVYSIQGIKKMNAVISNMRKVNPTLSFLGMFPSKVDNRKPRHRRNLEALQNAFPQLMIPHTVGERDSIAEACAIGTPVWGIKKSAARVAAKEVRALAEYVFNKMEITA</sequence>
<dbReference type="InterPro" id="IPR025669">
    <property type="entry name" value="AAA_dom"/>
</dbReference>
<dbReference type="Pfam" id="PF13614">
    <property type="entry name" value="AAA_31"/>
    <property type="match status" value="1"/>
</dbReference>
<dbReference type="Gene3D" id="3.40.50.300">
    <property type="entry name" value="P-loop containing nucleotide triphosphate hydrolases"/>
    <property type="match status" value="1"/>
</dbReference>
<accession>C5NNC7</accession>
<keyword evidence="3" id="KW-0614">Plasmid</keyword>
<evidence type="ECO:0000256" key="1">
    <source>
        <dbReference type="SAM" id="MobiDB-lite"/>
    </source>
</evidence>
<dbReference type="EMBL" id="AB453229">
    <property type="protein sequence ID" value="BAH83595.1"/>
    <property type="molecule type" value="Genomic_DNA"/>
</dbReference>
<dbReference type="PANTHER" id="PTHR13696:SF99">
    <property type="entry name" value="COBYRINIC ACID AC-DIAMIDE SYNTHASE"/>
    <property type="match status" value="1"/>
</dbReference>
<feature type="compositionally biased region" description="Polar residues" evidence="1">
    <location>
        <begin position="77"/>
        <end position="87"/>
    </location>
</feature>
<dbReference type="SUPFAM" id="SSF52540">
    <property type="entry name" value="P-loop containing nucleoside triphosphate hydrolases"/>
    <property type="match status" value="1"/>
</dbReference>
<geneLocation type="plasmid" evidence="3">
    <name>pP9014</name>
</geneLocation>
<protein>
    <submittedName>
        <fullName evidence="3">IncC1 protein</fullName>
    </submittedName>
</protein>
<dbReference type="CDD" id="cd02042">
    <property type="entry name" value="ParAB_family"/>
    <property type="match status" value="1"/>
</dbReference>
<feature type="compositionally biased region" description="Basic and acidic residues" evidence="1">
    <location>
        <begin position="1"/>
        <end position="10"/>
    </location>
</feature>
<evidence type="ECO:0000313" key="3">
    <source>
        <dbReference type="EMBL" id="BAH83595.1"/>
    </source>
</evidence>
<dbReference type="InterPro" id="IPR027417">
    <property type="entry name" value="P-loop_NTPase"/>
</dbReference>
<reference evidence="3" key="1">
    <citation type="journal article" date="2013" name="Int. J. Antimicrob. Agents">
        <title>Comparative analysis and distribution of pP9014, a novel drug resistance IncP-1 plasmid from Photobacterium damselae subsp. piscicida.</title>
        <authorList>
            <person name="del Castillo C.S."/>
            <person name="Jang H.B."/>
            <person name="Hikima J."/>
            <person name="Jung T.S."/>
            <person name="Morii H."/>
            <person name="Hirano I."/>
            <person name="Kondo H."/>
            <person name="Kurosaka C."/>
            <person name="Aoki T."/>
        </authorList>
    </citation>
    <scope>NUCLEOTIDE SEQUENCE</scope>
    <source>
        <strain evidence="3">P9014</strain>
        <plasmid evidence="3">pP9014</plasmid>
    </source>
</reference>
<gene>
    <name evidence="3" type="primary">IncC1</name>
</gene>
<feature type="compositionally biased region" description="Polar residues" evidence="1">
    <location>
        <begin position="12"/>
        <end position="31"/>
    </location>
</feature>
<dbReference type="InterPro" id="IPR050678">
    <property type="entry name" value="DNA_Partitioning_ATPase"/>
</dbReference>
<feature type="region of interest" description="Disordered" evidence="1">
    <location>
        <begin position="1"/>
        <end position="106"/>
    </location>
</feature>
<feature type="domain" description="AAA" evidence="2">
    <location>
        <begin position="106"/>
        <end position="273"/>
    </location>
</feature>
<name>C5NNC7_PHODP</name>
<dbReference type="PANTHER" id="PTHR13696">
    <property type="entry name" value="P-LOOP CONTAINING NUCLEOSIDE TRIPHOSPHATE HYDROLASE"/>
    <property type="match status" value="1"/>
</dbReference>